<evidence type="ECO:0000259" key="11">
    <source>
        <dbReference type="Pfam" id="PF01923"/>
    </source>
</evidence>
<dbReference type="GO" id="GO:0008817">
    <property type="term" value="F:corrinoid adenosyltransferase activity"/>
    <property type="evidence" value="ECO:0007669"/>
    <property type="project" value="UniProtKB-ARBA"/>
</dbReference>
<comment type="subunit">
    <text evidence="2">Homotrimer.</text>
</comment>
<evidence type="ECO:0000256" key="1">
    <source>
        <dbReference type="ARBA" id="ARBA00007487"/>
    </source>
</evidence>
<dbReference type="Gene3D" id="1.20.1200.10">
    <property type="entry name" value="Cobalamin adenosyltransferase-like"/>
    <property type="match status" value="1"/>
</dbReference>
<proteinExistence type="inferred from homology"/>
<dbReference type="InterPro" id="IPR029499">
    <property type="entry name" value="PduO-typ"/>
</dbReference>
<evidence type="ECO:0000256" key="10">
    <source>
        <dbReference type="RuleBase" id="RU366026"/>
    </source>
</evidence>
<reference evidence="12" key="1">
    <citation type="submission" date="2014-12" db="EMBL/GenBank/DDBJ databases">
        <title>Insight into the proteome of Arion vulgaris.</title>
        <authorList>
            <person name="Aradska J."/>
            <person name="Bulat T."/>
            <person name="Smidak R."/>
            <person name="Sarate P."/>
            <person name="Gangsoo J."/>
            <person name="Sialana F."/>
            <person name="Bilban M."/>
            <person name="Lubec G."/>
        </authorList>
    </citation>
    <scope>NUCLEOTIDE SEQUENCE</scope>
    <source>
        <tissue evidence="12">Skin</tissue>
    </source>
</reference>
<dbReference type="Pfam" id="PF01923">
    <property type="entry name" value="Cob_adeno_trans"/>
    <property type="match status" value="1"/>
</dbReference>
<dbReference type="NCBIfam" id="TIGR00636">
    <property type="entry name" value="PduO_Nterm"/>
    <property type="match status" value="1"/>
</dbReference>
<keyword evidence="4 10" id="KW-0547">Nucleotide-binding</keyword>
<dbReference type="EMBL" id="HACG01021572">
    <property type="protein sequence ID" value="CEK68437.1"/>
    <property type="molecule type" value="Transcribed_RNA"/>
</dbReference>
<dbReference type="InterPro" id="IPR036451">
    <property type="entry name" value="CblAdoTrfase-like_sf"/>
</dbReference>
<evidence type="ECO:0000313" key="12">
    <source>
        <dbReference type="EMBL" id="CEK68437.1"/>
    </source>
</evidence>
<comment type="similarity">
    <text evidence="1 10">Belongs to the Cob(I)alamin adenosyltransferase family.</text>
</comment>
<dbReference type="SUPFAM" id="SSF89028">
    <property type="entry name" value="Cobalamin adenosyltransferase-like"/>
    <property type="match status" value="1"/>
</dbReference>
<name>A0A0B6ZJ95_9EUPU</name>
<keyword evidence="3 10" id="KW-0808">Transferase</keyword>
<sequence>MNSIKRAPYIAFIIAKKYVTTTVRLTMCPIRYYKKIYTRTGDKGTSVTFTGVRKPKDDIIFDALGTTDELSSAIGMSAEHCKEAGHQLTDKLQLIQCALQDVGSNIATPFSSARTAHLKQVQFNRKFVSDLESWIDEMTDQLPPLKNFILPSGGKSSCSLHFARSVCRRAERSMTPLVRDKEIDEETLKFVNRLSDFLFTAARFCAMREGRTEAIYIRTEETKLDLGKKTNENIHDLGKKTSEDIHSSRDV</sequence>
<evidence type="ECO:0000256" key="8">
    <source>
        <dbReference type="ARBA" id="ARBA00071654"/>
    </source>
</evidence>
<gene>
    <name evidence="12" type="primary">ORF66331</name>
</gene>
<evidence type="ECO:0000256" key="2">
    <source>
        <dbReference type="ARBA" id="ARBA00011233"/>
    </source>
</evidence>
<evidence type="ECO:0000256" key="5">
    <source>
        <dbReference type="ARBA" id="ARBA00022840"/>
    </source>
</evidence>
<comment type="catalytic activity">
    <reaction evidence="6">
        <text>cob(I)alamin-[corrinoid adenosyltransferase] + ATP = apo-[corrinoid adenosyltransferase] + adenosylcob(III)alamin + triphosphate</text>
        <dbReference type="Rhea" id="RHEA:56796"/>
        <dbReference type="Rhea" id="RHEA-COMP:14743"/>
        <dbReference type="Rhea" id="RHEA-COMP:14744"/>
        <dbReference type="ChEBI" id="CHEBI:18036"/>
        <dbReference type="ChEBI" id="CHEBI:18408"/>
        <dbReference type="ChEBI" id="CHEBI:30616"/>
        <dbReference type="ChEBI" id="CHEBI:60488"/>
        <dbReference type="ChEBI" id="CHEBI:83228"/>
    </reaction>
    <physiologicalReaction direction="left-to-right" evidence="6">
        <dbReference type="Rhea" id="RHEA:56797"/>
    </physiologicalReaction>
</comment>
<keyword evidence="5 10" id="KW-0067">ATP-binding</keyword>
<evidence type="ECO:0000256" key="7">
    <source>
        <dbReference type="ARBA" id="ARBA00056747"/>
    </source>
</evidence>
<protein>
    <recommendedName>
        <fullName evidence="8">Corrinoid adenosyltransferase MMAB</fullName>
    </recommendedName>
    <alternativeName>
        <fullName evidence="9">ATP:co(I)rrinoid adenosyltransferase MMAB</fullName>
    </alternativeName>
</protein>
<evidence type="ECO:0000256" key="9">
    <source>
        <dbReference type="ARBA" id="ARBA00075216"/>
    </source>
</evidence>
<evidence type="ECO:0000256" key="4">
    <source>
        <dbReference type="ARBA" id="ARBA00022741"/>
    </source>
</evidence>
<accession>A0A0B6ZJ95</accession>
<evidence type="ECO:0000256" key="3">
    <source>
        <dbReference type="ARBA" id="ARBA00022679"/>
    </source>
</evidence>
<evidence type="ECO:0000256" key="6">
    <source>
        <dbReference type="ARBA" id="ARBA00051988"/>
    </source>
</evidence>
<feature type="domain" description="Cobalamin adenosyltransferase-like" evidence="11">
    <location>
        <begin position="36"/>
        <end position="205"/>
    </location>
</feature>
<organism evidence="12">
    <name type="scientific">Arion vulgaris</name>
    <dbReference type="NCBI Taxonomy" id="1028688"/>
    <lineage>
        <taxon>Eukaryota</taxon>
        <taxon>Metazoa</taxon>
        <taxon>Spiralia</taxon>
        <taxon>Lophotrochozoa</taxon>
        <taxon>Mollusca</taxon>
        <taxon>Gastropoda</taxon>
        <taxon>Heterobranchia</taxon>
        <taxon>Euthyneura</taxon>
        <taxon>Panpulmonata</taxon>
        <taxon>Eupulmonata</taxon>
        <taxon>Stylommatophora</taxon>
        <taxon>Helicina</taxon>
        <taxon>Arionoidea</taxon>
        <taxon>Arionidae</taxon>
        <taxon>Arion</taxon>
    </lineage>
</organism>
<dbReference type="GO" id="GO:0009235">
    <property type="term" value="P:cobalamin metabolic process"/>
    <property type="evidence" value="ECO:0007669"/>
    <property type="project" value="UniProtKB-ARBA"/>
</dbReference>
<dbReference type="FunFam" id="1.20.1200.10:FF:000001">
    <property type="entry name" value="Cob(I)yrinic acid a,c-diamide adenosyltransferase"/>
    <property type="match status" value="1"/>
</dbReference>
<dbReference type="InterPro" id="IPR016030">
    <property type="entry name" value="CblAdoTrfase-like"/>
</dbReference>
<dbReference type="PANTHER" id="PTHR12213">
    <property type="entry name" value="CORRINOID ADENOSYLTRANSFERASE"/>
    <property type="match status" value="1"/>
</dbReference>
<dbReference type="PANTHER" id="PTHR12213:SF0">
    <property type="entry name" value="CORRINOID ADENOSYLTRANSFERASE MMAB"/>
    <property type="match status" value="1"/>
</dbReference>
<dbReference type="GO" id="GO:0005524">
    <property type="term" value="F:ATP binding"/>
    <property type="evidence" value="ECO:0007669"/>
    <property type="project" value="UniProtKB-UniRule"/>
</dbReference>
<dbReference type="AlphaFoldDB" id="A0A0B6ZJ95"/>
<comment type="function">
    <text evidence="7">Converts cob(I)alamin to adenosylcobalamin (adenosylcob(III)alamin), a coenzyme for methylmalonyl-CoA mutase, therefore participates in the final step of the vitamin B12 conversion. Generates adenosylcobalamin (AdoCbl) and directly delivers the cofactor to MUT in a transfer that is stimulated by ATP-binding to MMAB and gated by MMAA.</text>
</comment>